<protein>
    <submittedName>
        <fullName evidence="2">Uncharacterized protein</fullName>
    </submittedName>
</protein>
<keyword evidence="1" id="KW-0472">Membrane</keyword>
<evidence type="ECO:0000313" key="3">
    <source>
        <dbReference type="Proteomes" id="UP000291084"/>
    </source>
</evidence>
<name>A0A0S3R8C3_PHAAN</name>
<feature type="transmembrane region" description="Helical" evidence="1">
    <location>
        <begin position="56"/>
        <end position="76"/>
    </location>
</feature>
<feature type="non-terminal residue" evidence="2">
    <location>
        <position position="1"/>
    </location>
</feature>
<keyword evidence="1" id="KW-1133">Transmembrane helix</keyword>
<evidence type="ECO:0000256" key="1">
    <source>
        <dbReference type="SAM" id="Phobius"/>
    </source>
</evidence>
<sequence>ATTHCSLHHHTFFKFQNYSLYFKISYTSSFSFQHMSTSIEEKILQRMYHIRLVWKFFMYSVCQMLVVNVLGILTFLNELF</sequence>
<gene>
    <name evidence="2" type="primary">Vigan.01G487300</name>
    <name evidence="2" type="ORF">VIGAN_01487300</name>
</gene>
<keyword evidence="3" id="KW-1185">Reference proteome</keyword>
<evidence type="ECO:0000313" key="2">
    <source>
        <dbReference type="EMBL" id="BAT76816.1"/>
    </source>
</evidence>
<organism evidence="2 3">
    <name type="scientific">Vigna angularis var. angularis</name>
    <dbReference type="NCBI Taxonomy" id="157739"/>
    <lineage>
        <taxon>Eukaryota</taxon>
        <taxon>Viridiplantae</taxon>
        <taxon>Streptophyta</taxon>
        <taxon>Embryophyta</taxon>
        <taxon>Tracheophyta</taxon>
        <taxon>Spermatophyta</taxon>
        <taxon>Magnoliopsida</taxon>
        <taxon>eudicotyledons</taxon>
        <taxon>Gunneridae</taxon>
        <taxon>Pentapetalae</taxon>
        <taxon>rosids</taxon>
        <taxon>fabids</taxon>
        <taxon>Fabales</taxon>
        <taxon>Fabaceae</taxon>
        <taxon>Papilionoideae</taxon>
        <taxon>50 kb inversion clade</taxon>
        <taxon>NPAAA clade</taxon>
        <taxon>indigoferoid/millettioid clade</taxon>
        <taxon>Phaseoleae</taxon>
        <taxon>Vigna</taxon>
    </lineage>
</organism>
<dbReference type="Proteomes" id="UP000291084">
    <property type="component" value="Chromosome 1"/>
</dbReference>
<reference evidence="2 3" key="1">
    <citation type="journal article" date="2015" name="Sci. Rep.">
        <title>The power of single molecule real-time sequencing technology in the de novo assembly of a eukaryotic genome.</title>
        <authorList>
            <person name="Sakai H."/>
            <person name="Naito K."/>
            <person name="Ogiso-Tanaka E."/>
            <person name="Takahashi Y."/>
            <person name="Iseki K."/>
            <person name="Muto C."/>
            <person name="Satou K."/>
            <person name="Teruya K."/>
            <person name="Shiroma A."/>
            <person name="Shimoji M."/>
            <person name="Hirano T."/>
            <person name="Itoh T."/>
            <person name="Kaga A."/>
            <person name="Tomooka N."/>
        </authorList>
    </citation>
    <scope>NUCLEOTIDE SEQUENCE [LARGE SCALE GENOMIC DNA]</scope>
    <source>
        <strain evidence="3">cv. Shumari</strain>
    </source>
</reference>
<keyword evidence="1" id="KW-0812">Transmembrane</keyword>
<dbReference type="EMBL" id="AP015034">
    <property type="protein sequence ID" value="BAT76816.1"/>
    <property type="molecule type" value="Genomic_DNA"/>
</dbReference>
<proteinExistence type="predicted"/>
<dbReference type="AlphaFoldDB" id="A0A0S3R8C3"/>
<accession>A0A0S3R8C3</accession>